<accession>A0ABX0X9K5</accession>
<comment type="caution">
    <text evidence="2">The sequence shown here is derived from an EMBL/GenBank/DDBJ whole genome shotgun (WGS) entry which is preliminary data.</text>
</comment>
<evidence type="ECO:0000313" key="3">
    <source>
        <dbReference type="Proteomes" id="UP000770785"/>
    </source>
</evidence>
<gene>
    <name evidence="2" type="ORF">GGR27_001449</name>
</gene>
<feature type="transmembrane region" description="Helical" evidence="1">
    <location>
        <begin position="383"/>
        <end position="403"/>
    </location>
</feature>
<evidence type="ECO:0000256" key="1">
    <source>
        <dbReference type="SAM" id="Phobius"/>
    </source>
</evidence>
<keyword evidence="1" id="KW-1133">Transmembrane helix</keyword>
<dbReference type="EMBL" id="JAATJH010000002">
    <property type="protein sequence ID" value="NJC25950.1"/>
    <property type="molecule type" value="Genomic_DNA"/>
</dbReference>
<keyword evidence="1" id="KW-0472">Membrane</keyword>
<keyword evidence="3" id="KW-1185">Reference proteome</keyword>
<dbReference type="NCBIfam" id="NF008712">
    <property type="entry name" value="PRK11715.1-1"/>
    <property type="match status" value="1"/>
</dbReference>
<dbReference type="Pfam" id="PF06123">
    <property type="entry name" value="CreD"/>
    <property type="match status" value="1"/>
</dbReference>
<dbReference type="PANTHER" id="PTHR30092">
    <property type="entry name" value="INNER MEMBRANE PROTEIN CRED"/>
    <property type="match status" value="1"/>
</dbReference>
<dbReference type="PIRSF" id="PIRSF004548">
    <property type="entry name" value="CreD"/>
    <property type="match status" value="1"/>
</dbReference>
<dbReference type="Proteomes" id="UP000770785">
    <property type="component" value="Unassembled WGS sequence"/>
</dbReference>
<feature type="transmembrane region" description="Helical" evidence="1">
    <location>
        <begin position="409"/>
        <end position="426"/>
    </location>
</feature>
<feature type="transmembrane region" description="Helical" evidence="1">
    <location>
        <begin position="330"/>
        <end position="349"/>
    </location>
</feature>
<keyword evidence="1" id="KW-0812">Transmembrane</keyword>
<sequence length="467" mass="52281">MPFYERLNNWIKTSLTLKLAIIGILLLLLMIPTLLIDELINDRRRLRDAAQDEVASKFGREQTFGGPVVSVPFSHNVTNYAADGKAIISTRTGYAHFLPEDLEIDGELVPEERHRGIFVVVLYNTQFTVTGHFDGFDAAALDVPEEALRWEDARFTVGISDMTGVDDEIMLNFKDSTLNLGPGTVTRDIFNSGANAPINLDGTEGRTEFSFAINLNGSSGLYFRPFGAKTTVNLESAWPDPSFDGTYLPQDYTSAETGFNANWEVLQLNRNYPQQGTGAFTPRFNNNNRAYPARVEDIEGPAATYGEDRFGVRLLLPVDEYSKIYRSTNYALLFIIITFLTFFFIEVLNKKRVHPIQYLLIGAAVILFYVLLLSISEHQYFDVAYWISALTITVLITAYSSTVLRNTRLTALVGGVLLILYAYFYSLLQLQDFALLVGSVGLLMILATIMYLTRNIDWYGLNGGGAE</sequence>
<dbReference type="RefSeq" id="WP_168036718.1">
    <property type="nucleotide sequence ID" value="NZ_JAATJH010000002.1"/>
</dbReference>
<proteinExistence type="predicted"/>
<dbReference type="PANTHER" id="PTHR30092:SF0">
    <property type="entry name" value="INNER MEMBRANE PROTEIN CRED"/>
    <property type="match status" value="1"/>
</dbReference>
<feature type="transmembrane region" description="Helical" evidence="1">
    <location>
        <begin position="355"/>
        <end position="376"/>
    </location>
</feature>
<protein>
    <submittedName>
        <fullName evidence="2">Inner membrane protein</fullName>
    </submittedName>
</protein>
<feature type="transmembrane region" description="Helical" evidence="1">
    <location>
        <begin position="15"/>
        <end position="36"/>
    </location>
</feature>
<feature type="transmembrane region" description="Helical" evidence="1">
    <location>
        <begin position="433"/>
        <end position="452"/>
    </location>
</feature>
<reference evidence="2 3" key="1">
    <citation type="submission" date="2020-03" db="EMBL/GenBank/DDBJ databases">
        <title>Genomic Encyclopedia of Type Strains, Phase IV (KMG-IV): sequencing the most valuable type-strain genomes for metagenomic binning, comparative biology and taxonomic classification.</title>
        <authorList>
            <person name="Goeker M."/>
        </authorList>
    </citation>
    <scope>NUCLEOTIDE SEQUENCE [LARGE SCALE GENOMIC DNA]</scope>
    <source>
        <strain evidence="2 3">DSM 105096</strain>
    </source>
</reference>
<name>A0ABX0X9K5_9BACT</name>
<organism evidence="2 3">
    <name type="scientific">Neolewinella antarctica</name>
    <dbReference type="NCBI Taxonomy" id="442734"/>
    <lineage>
        <taxon>Bacteria</taxon>
        <taxon>Pseudomonadati</taxon>
        <taxon>Bacteroidota</taxon>
        <taxon>Saprospiria</taxon>
        <taxon>Saprospirales</taxon>
        <taxon>Lewinellaceae</taxon>
        <taxon>Neolewinella</taxon>
    </lineage>
</organism>
<dbReference type="InterPro" id="IPR010364">
    <property type="entry name" value="Uncharacterised_IM_CreD"/>
</dbReference>
<evidence type="ECO:0000313" key="2">
    <source>
        <dbReference type="EMBL" id="NJC25950.1"/>
    </source>
</evidence>